<feature type="compositionally biased region" description="Acidic residues" evidence="1">
    <location>
        <begin position="295"/>
        <end position="305"/>
    </location>
</feature>
<protein>
    <recommendedName>
        <fullName evidence="2">DUF6777 domain-containing protein</fullName>
    </recommendedName>
</protein>
<sequence length="410" mass="40871">MRAIRPRRSPVRDRRPARRGGGPVAFALCAGLVLAPVLAGCGGETARTADPEREVLLRAAGVPGPDPYTASTVRELSAPSPEPPAKGNGAGGPPLRGQTLRTLSGATPGLYGGIEAAGSCDAERQLTLLDRDGARARAFAQGAGVPRAGLPGFLRGLTPVVLRTDTRVTAHGYRDGVDAPQQAVLQAGSAVLVDRHGTPRVRCAGGNPLTRPVAAKGPVVNKGGAWAGYAPERVVVIRPADRVIGDLMIIDVADGSWIGRETGSDGERDSRPEVLPPAVTDEVYAYPPAGTPGPEESEEAAEAADSEGSAPAPADSAGEGGSGEVSPLAPATSGDAAVPPDGSDGSDGSPGLVDLPVGSPGGEELLLPGEDAGGRMGSGSGSGSGASDGGAAEPELLLPGDRGEPDTLVG</sequence>
<proteinExistence type="predicted"/>
<evidence type="ECO:0000313" key="3">
    <source>
        <dbReference type="EMBL" id="MQT00733.1"/>
    </source>
</evidence>
<organism evidence="3 4">
    <name type="scientific">Streptomyces jumonjinensis</name>
    <dbReference type="NCBI Taxonomy" id="1945"/>
    <lineage>
        <taxon>Bacteria</taxon>
        <taxon>Bacillati</taxon>
        <taxon>Actinomycetota</taxon>
        <taxon>Actinomycetes</taxon>
        <taxon>Kitasatosporales</taxon>
        <taxon>Streptomycetaceae</taxon>
        <taxon>Streptomyces</taxon>
    </lineage>
</organism>
<feature type="domain" description="DUF6777" evidence="2">
    <location>
        <begin position="101"/>
        <end position="263"/>
    </location>
</feature>
<reference evidence="3 4" key="1">
    <citation type="submission" date="2019-05" db="EMBL/GenBank/DDBJ databases">
        <title>Comparative genomics and metabolomics analyses of clavulanic acid producing Streptomyces species provides insight into specialized metabolism and evolution of beta-lactam biosynthetic gene clusters.</title>
        <authorList>
            <person name="Moore M.A."/>
            <person name="Cruz-Morales P."/>
            <person name="Barona Gomez F."/>
            <person name="Kapil T."/>
        </authorList>
    </citation>
    <scope>NUCLEOTIDE SEQUENCE [LARGE SCALE GENOMIC DNA]</scope>
    <source>
        <strain evidence="3 4">NRRL 5741</strain>
    </source>
</reference>
<dbReference type="InterPro" id="IPR046704">
    <property type="entry name" value="DUF6777"/>
</dbReference>
<feature type="region of interest" description="Disordered" evidence="1">
    <location>
        <begin position="60"/>
        <end position="98"/>
    </location>
</feature>
<comment type="caution">
    <text evidence="3">The sequence shown here is derived from an EMBL/GenBank/DDBJ whole genome shotgun (WGS) entry which is preliminary data.</text>
</comment>
<feature type="compositionally biased region" description="Low complexity" evidence="1">
    <location>
        <begin position="339"/>
        <end position="370"/>
    </location>
</feature>
<gene>
    <name evidence="3" type="ORF">FF041_11020</name>
</gene>
<dbReference type="AlphaFoldDB" id="A0A646KER8"/>
<keyword evidence="4" id="KW-1185">Reference proteome</keyword>
<name>A0A646KER8_STRJU</name>
<dbReference type="RefSeq" id="WP_153522485.1">
    <property type="nucleotide sequence ID" value="NZ_JBEPDZ010000053.1"/>
</dbReference>
<feature type="compositionally biased region" description="Basic and acidic residues" evidence="1">
    <location>
        <begin position="262"/>
        <end position="272"/>
    </location>
</feature>
<dbReference type="Pfam" id="PF20568">
    <property type="entry name" value="DUF6777"/>
    <property type="match status" value="1"/>
</dbReference>
<feature type="compositionally biased region" description="Basic and acidic residues" evidence="1">
    <location>
        <begin position="401"/>
        <end position="410"/>
    </location>
</feature>
<evidence type="ECO:0000259" key="2">
    <source>
        <dbReference type="Pfam" id="PF20568"/>
    </source>
</evidence>
<feature type="compositionally biased region" description="Low complexity" evidence="1">
    <location>
        <begin position="306"/>
        <end position="317"/>
    </location>
</feature>
<dbReference type="EMBL" id="VCLA01000087">
    <property type="protein sequence ID" value="MQT00733.1"/>
    <property type="molecule type" value="Genomic_DNA"/>
</dbReference>
<evidence type="ECO:0000313" key="4">
    <source>
        <dbReference type="Proteomes" id="UP000419138"/>
    </source>
</evidence>
<feature type="compositionally biased region" description="Gly residues" evidence="1">
    <location>
        <begin position="374"/>
        <end position="388"/>
    </location>
</feature>
<feature type="region of interest" description="Disordered" evidence="1">
    <location>
        <begin position="1"/>
        <end position="20"/>
    </location>
</feature>
<dbReference type="OrthoDB" id="4655582at2"/>
<dbReference type="Proteomes" id="UP000419138">
    <property type="component" value="Unassembled WGS sequence"/>
</dbReference>
<accession>A0A646KER8</accession>
<evidence type="ECO:0000256" key="1">
    <source>
        <dbReference type="SAM" id="MobiDB-lite"/>
    </source>
</evidence>
<feature type="region of interest" description="Disordered" evidence="1">
    <location>
        <begin position="260"/>
        <end position="410"/>
    </location>
</feature>